<dbReference type="SUPFAM" id="SSF56801">
    <property type="entry name" value="Acetyl-CoA synthetase-like"/>
    <property type="match status" value="1"/>
</dbReference>
<feature type="domain" description="AMP-binding enzyme C-terminal" evidence="2">
    <location>
        <begin position="418"/>
        <end position="489"/>
    </location>
</feature>
<reference evidence="4" key="1">
    <citation type="journal article" date="2019" name="Int. J. Syst. Evol. Microbiol.">
        <title>The Global Catalogue of Microorganisms (GCM) 10K type strain sequencing project: providing services to taxonomists for standard genome sequencing and annotation.</title>
        <authorList>
            <consortium name="The Broad Institute Genomics Platform"/>
            <consortium name="The Broad Institute Genome Sequencing Center for Infectious Disease"/>
            <person name="Wu L."/>
            <person name="Ma J."/>
        </authorList>
    </citation>
    <scope>NUCLEOTIDE SEQUENCE [LARGE SCALE GENOMIC DNA]</scope>
    <source>
        <strain evidence="4">KCTC 42984</strain>
    </source>
</reference>
<dbReference type="InterPro" id="IPR025110">
    <property type="entry name" value="AMP-bd_C"/>
</dbReference>
<evidence type="ECO:0000259" key="2">
    <source>
        <dbReference type="Pfam" id="PF13193"/>
    </source>
</evidence>
<dbReference type="InterPro" id="IPR042099">
    <property type="entry name" value="ANL_N_sf"/>
</dbReference>
<dbReference type="Gene3D" id="3.30.300.30">
    <property type="match status" value="1"/>
</dbReference>
<dbReference type="EMBL" id="JBHRTQ010000001">
    <property type="protein sequence ID" value="MFC3172720.1"/>
    <property type="molecule type" value="Genomic_DNA"/>
</dbReference>
<dbReference type="PANTHER" id="PTHR43201">
    <property type="entry name" value="ACYL-COA SYNTHETASE"/>
    <property type="match status" value="1"/>
</dbReference>
<sequence>MSKLAELVNQIFSLDPAAPAAELDGQWWSWGDLAAIGQALERQLAANGLGKDARVAGMLKNRPEMAGALVHVLASGRCLVTLNPSLPDDRLCEDIRTLKPGAIFGLESDWARAGVIEAARETGCLGLVLTTDRADPVRVVDGLGKADLGKLRPFAENDVAVEMLTSGTTGTPKRIPLQRRSIEQSVLGAAVYDGRKQGEPPRLRDQVVLVNAPFTHIAGIFGLMNAIMAGRKVAVLPRFTVEGWVGAVERHGLKVASAPPAALRMILDANVAKERLASLSAFRTGTAPLDPDLADAFYERYGIPVLQNYSATEFAGAGAGWTLSDYKAHYPAKRGSVGRINPGLEARTVDVETLAPLARGEQGLLELRAPHLGNGDWMRTTDLAVIDADDFLYIKGRADNAIIRGGFKVFPEDVVKAMQDHPAIREAAVIGLPDERLGQVPAAAYLIKAGATAPSDGELREFLKKGLLAYQVPTYIFLFDELPRTPSMKVAQPALKAALAERIAQASVSAG</sequence>
<dbReference type="CDD" id="cd04433">
    <property type="entry name" value="AFD_class_I"/>
    <property type="match status" value="1"/>
</dbReference>
<dbReference type="Proteomes" id="UP001595604">
    <property type="component" value="Unassembled WGS sequence"/>
</dbReference>
<name>A0ABV7IMA8_9SPHN</name>
<accession>A0ABV7IMA8</accession>
<feature type="domain" description="AMP-dependent synthetase/ligase" evidence="1">
    <location>
        <begin position="16"/>
        <end position="375"/>
    </location>
</feature>
<comment type="caution">
    <text evidence="3">The sequence shown here is derived from an EMBL/GenBank/DDBJ whole genome shotgun (WGS) entry which is preliminary data.</text>
</comment>
<gene>
    <name evidence="3" type="ORF">ACFOD9_00495</name>
</gene>
<organism evidence="3 4">
    <name type="scientific">Novosphingobium bradum</name>
    <dbReference type="NCBI Taxonomy" id="1737444"/>
    <lineage>
        <taxon>Bacteria</taxon>
        <taxon>Pseudomonadati</taxon>
        <taxon>Pseudomonadota</taxon>
        <taxon>Alphaproteobacteria</taxon>
        <taxon>Sphingomonadales</taxon>
        <taxon>Sphingomonadaceae</taxon>
        <taxon>Novosphingobium</taxon>
    </lineage>
</organism>
<dbReference type="Pfam" id="PF13193">
    <property type="entry name" value="AMP-binding_C"/>
    <property type="match status" value="1"/>
</dbReference>
<dbReference type="PANTHER" id="PTHR43201:SF32">
    <property type="entry name" value="2-SUCCINYLBENZOATE--COA LIGASE, CHLOROPLASTIC_PEROXISOMAL"/>
    <property type="match status" value="1"/>
</dbReference>
<protein>
    <submittedName>
        <fullName evidence="3">Class I adenylate-forming enzyme family protein</fullName>
    </submittedName>
</protein>
<dbReference type="InterPro" id="IPR045851">
    <property type="entry name" value="AMP-bd_C_sf"/>
</dbReference>
<evidence type="ECO:0000313" key="3">
    <source>
        <dbReference type="EMBL" id="MFC3172720.1"/>
    </source>
</evidence>
<keyword evidence="4" id="KW-1185">Reference proteome</keyword>
<evidence type="ECO:0000259" key="1">
    <source>
        <dbReference type="Pfam" id="PF00501"/>
    </source>
</evidence>
<dbReference type="InterPro" id="IPR000873">
    <property type="entry name" value="AMP-dep_synth/lig_dom"/>
</dbReference>
<evidence type="ECO:0000313" key="4">
    <source>
        <dbReference type="Proteomes" id="UP001595604"/>
    </source>
</evidence>
<dbReference type="Pfam" id="PF00501">
    <property type="entry name" value="AMP-binding"/>
    <property type="match status" value="1"/>
</dbReference>
<proteinExistence type="predicted"/>
<dbReference type="Gene3D" id="3.40.50.12780">
    <property type="entry name" value="N-terminal domain of ligase-like"/>
    <property type="match status" value="1"/>
</dbReference>
<dbReference type="RefSeq" id="WP_379508117.1">
    <property type="nucleotide sequence ID" value="NZ_JBHRTQ010000001.1"/>
</dbReference>